<proteinExistence type="predicted"/>
<organism evidence="1 2">
    <name type="scientific">Paenibacillus monticola</name>
    <dbReference type="NCBI Taxonomy" id="2666075"/>
    <lineage>
        <taxon>Bacteria</taxon>
        <taxon>Bacillati</taxon>
        <taxon>Bacillota</taxon>
        <taxon>Bacilli</taxon>
        <taxon>Bacillales</taxon>
        <taxon>Paenibacillaceae</taxon>
        <taxon>Paenibacillus</taxon>
    </lineage>
</organism>
<name>A0A7X2HA15_9BACL</name>
<dbReference type="EMBL" id="WJXB01000010">
    <property type="protein sequence ID" value="MRN55608.1"/>
    <property type="molecule type" value="Genomic_DNA"/>
</dbReference>
<comment type="caution">
    <text evidence="1">The sequence shown here is derived from an EMBL/GenBank/DDBJ whole genome shotgun (WGS) entry which is preliminary data.</text>
</comment>
<protein>
    <submittedName>
        <fullName evidence="1">Uncharacterized protein</fullName>
    </submittedName>
</protein>
<sequence length="45" mass="5275">MSEAEALKEWFELSGTVKELYLIETDETTGKIKRQIGPTYRKKKK</sequence>
<evidence type="ECO:0000313" key="1">
    <source>
        <dbReference type="EMBL" id="MRN55608.1"/>
    </source>
</evidence>
<dbReference type="Proteomes" id="UP000463051">
    <property type="component" value="Unassembled WGS sequence"/>
</dbReference>
<gene>
    <name evidence="1" type="ORF">GJB61_21735</name>
</gene>
<dbReference type="AlphaFoldDB" id="A0A7X2HA15"/>
<reference evidence="1 2" key="1">
    <citation type="submission" date="2019-11" db="EMBL/GenBank/DDBJ databases">
        <title>Paenibacillus monticola sp. nov., a novel PGPR strain isolated from mountain sample in China.</title>
        <authorList>
            <person name="Zhao Q."/>
            <person name="Li H.-P."/>
            <person name="Zhang J.-L."/>
        </authorList>
    </citation>
    <scope>NUCLEOTIDE SEQUENCE [LARGE SCALE GENOMIC DNA]</scope>
    <source>
        <strain evidence="1 2">LC-T2</strain>
    </source>
</reference>
<evidence type="ECO:0000313" key="2">
    <source>
        <dbReference type="Proteomes" id="UP000463051"/>
    </source>
</evidence>
<keyword evidence="2" id="KW-1185">Reference proteome</keyword>
<dbReference type="RefSeq" id="WP_154121122.1">
    <property type="nucleotide sequence ID" value="NZ_WJXB01000010.1"/>
</dbReference>
<accession>A0A7X2HA15</accession>